<evidence type="ECO:0000313" key="9">
    <source>
        <dbReference type="Proteomes" id="UP000183209"/>
    </source>
</evidence>
<keyword evidence="5 7" id="KW-1133">Transmembrane helix</keyword>
<dbReference type="Proteomes" id="UP000183209">
    <property type="component" value="Unassembled WGS sequence"/>
</dbReference>
<dbReference type="GO" id="GO:0005886">
    <property type="term" value="C:plasma membrane"/>
    <property type="evidence" value="ECO:0007669"/>
    <property type="project" value="UniProtKB-SubCell"/>
</dbReference>
<reference evidence="8 9" key="1">
    <citation type="submission" date="2016-10" db="EMBL/GenBank/DDBJ databases">
        <authorList>
            <person name="de Groot N.N."/>
        </authorList>
    </citation>
    <scope>NUCLEOTIDE SEQUENCE [LARGE SCALE GENOMIC DNA]</scope>
    <source>
        <strain evidence="8 9">CGMCC 1.6114</strain>
    </source>
</reference>
<dbReference type="PANTHER" id="PTHR30106">
    <property type="entry name" value="INNER MEMBRANE PROTEIN YEIH-RELATED"/>
    <property type="match status" value="1"/>
</dbReference>
<keyword evidence="4 7" id="KW-0812">Transmembrane</keyword>
<feature type="transmembrane region" description="Helical" evidence="7">
    <location>
        <begin position="137"/>
        <end position="158"/>
    </location>
</feature>
<feature type="transmembrane region" description="Helical" evidence="7">
    <location>
        <begin position="48"/>
        <end position="69"/>
    </location>
</feature>
<feature type="transmembrane region" description="Helical" evidence="7">
    <location>
        <begin position="230"/>
        <end position="249"/>
    </location>
</feature>
<feature type="transmembrane region" description="Helical" evidence="7">
    <location>
        <begin position="81"/>
        <end position="99"/>
    </location>
</feature>
<keyword evidence="3" id="KW-1003">Cell membrane</keyword>
<evidence type="ECO:0000256" key="7">
    <source>
        <dbReference type="SAM" id="Phobius"/>
    </source>
</evidence>
<evidence type="ECO:0000256" key="3">
    <source>
        <dbReference type="ARBA" id="ARBA00022475"/>
    </source>
</evidence>
<feature type="transmembrane region" description="Helical" evidence="7">
    <location>
        <begin position="255"/>
        <end position="277"/>
    </location>
</feature>
<dbReference type="PANTHER" id="PTHR30106:SF1">
    <property type="entry name" value="UPF0324 MEMBRANE PROTEIN FN0533"/>
    <property type="match status" value="1"/>
</dbReference>
<feature type="transmembrane region" description="Helical" evidence="7">
    <location>
        <begin position="204"/>
        <end position="221"/>
    </location>
</feature>
<comment type="subcellular location">
    <subcellularLocation>
        <location evidence="1">Cell membrane</location>
        <topology evidence="1">Multi-pass membrane protein</topology>
    </subcellularLocation>
</comment>
<gene>
    <name evidence="8" type="ORF">SAMN04487906_0840</name>
</gene>
<evidence type="ECO:0000256" key="2">
    <source>
        <dbReference type="ARBA" id="ARBA00007977"/>
    </source>
</evidence>
<protein>
    <submittedName>
        <fullName evidence="8">Conserved hypothetical integral membrane protein</fullName>
    </submittedName>
</protein>
<proteinExistence type="inferred from homology"/>
<keyword evidence="6 7" id="KW-0472">Membrane</keyword>
<dbReference type="InterPro" id="IPR018383">
    <property type="entry name" value="UPF0324_pro"/>
</dbReference>
<dbReference type="Pfam" id="PF03601">
    <property type="entry name" value="Cons_hypoth698"/>
    <property type="match status" value="1"/>
</dbReference>
<comment type="similarity">
    <text evidence="2">Belongs to the UPF0324 family.</text>
</comment>
<organism evidence="8 9">
    <name type="scientific">Zhouia amylolytica</name>
    <dbReference type="NCBI Taxonomy" id="376730"/>
    <lineage>
        <taxon>Bacteria</taxon>
        <taxon>Pseudomonadati</taxon>
        <taxon>Bacteroidota</taxon>
        <taxon>Flavobacteriia</taxon>
        <taxon>Flavobacteriales</taxon>
        <taxon>Flavobacteriaceae</taxon>
        <taxon>Zhouia</taxon>
    </lineage>
</organism>
<evidence type="ECO:0000256" key="5">
    <source>
        <dbReference type="ARBA" id="ARBA00022989"/>
    </source>
</evidence>
<evidence type="ECO:0000256" key="1">
    <source>
        <dbReference type="ARBA" id="ARBA00004651"/>
    </source>
</evidence>
<evidence type="ECO:0000313" key="8">
    <source>
        <dbReference type="EMBL" id="SFS55477.1"/>
    </source>
</evidence>
<feature type="transmembrane region" description="Helical" evidence="7">
    <location>
        <begin position="12"/>
        <end position="36"/>
    </location>
</feature>
<sequence>MNNMKAVLSPLVYTTLVILILFGIINSGVALVLGFLSSVFLENPFKKYTHTLVSVLLKIAVIGLGFGMFIKETIKVSGEGLHLTLLSIVLTVGLGLLLTRLLNLDFKLGHLITSGTSICGGSAIAAIAPVIKAEARIISMALGVVFFLNALALFIFPSIGHWFHLSQHQFGMWCAIAIHDTSSVVGAAMSYGDEALKIATTVKLSRTLWIIPMAIFSMFYFRTKKEKIKFPYFILLFIGAIIANSYHIIPAELSHNIVLVSKRLLVFSLFVVGSTISLKDLKKAGTKPLVLALFLWTFISVFSLAFIIL</sequence>
<name>A0A1I6QSG7_9FLAO</name>
<dbReference type="EMBL" id="FPAG01000002">
    <property type="protein sequence ID" value="SFS55477.1"/>
    <property type="molecule type" value="Genomic_DNA"/>
</dbReference>
<feature type="transmembrane region" description="Helical" evidence="7">
    <location>
        <begin position="111"/>
        <end position="131"/>
    </location>
</feature>
<accession>A0A1I6QSG7</accession>
<evidence type="ECO:0000256" key="6">
    <source>
        <dbReference type="ARBA" id="ARBA00023136"/>
    </source>
</evidence>
<feature type="transmembrane region" description="Helical" evidence="7">
    <location>
        <begin position="289"/>
        <end position="308"/>
    </location>
</feature>
<dbReference type="AlphaFoldDB" id="A0A1I6QSG7"/>
<evidence type="ECO:0000256" key="4">
    <source>
        <dbReference type="ARBA" id="ARBA00022692"/>
    </source>
</evidence>